<gene>
    <name evidence="2" type="ORF">BW425_07915</name>
</gene>
<evidence type="ECO:0000313" key="3">
    <source>
        <dbReference type="Proteomes" id="UP000195321"/>
    </source>
</evidence>
<proteinExistence type="predicted"/>
<dbReference type="Pfam" id="PF03235">
    <property type="entry name" value="GmrSD_N"/>
    <property type="match status" value="1"/>
</dbReference>
<name>A0A1Y3MQQ7_9BACI</name>
<dbReference type="AlphaFoldDB" id="A0A1Y3MQQ7"/>
<dbReference type="PANTHER" id="PTHR39639">
    <property type="entry name" value="CHROMOSOME 16, WHOLE GENOME SHOTGUN SEQUENCE"/>
    <property type="match status" value="1"/>
</dbReference>
<dbReference type="InterPro" id="IPR004919">
    <property type="entry name" value="GmrSD_N"/>
</dbReference>
<comment type="caution">
    <text evidence="2">The sequence shown here is derived from an EMBL/GenBank/DDBJ whole genome shotgun (WGS) entry which is preliminary data.</text>
</comment>
<dbReference type="EMBL" id="MWPX01000006">
    <property type="protein sequence ID" value="OUM49463.1"/>
    <property type="molecule type" value="Genomic_DNA"/>
</dbReference>
<sequence length="384" mass="46273">MGMIIHTDEEINEKYIKGEVRIVTEQGRFQLTTIENIVEGEDYILNPEYQRRHRWNNERKSKLIESFIMNVPVPPIFLYEKDYSVYEVMDGLQRLTAIYDFYTDRFSLVGLEEWGELNGLVYSQLPIQVKKGIDRRYLSSIILLKETAKTDKEAQRLKQMVFERINSGGEKLEPQETRNALYNGELNQLCIKIARDKYFCRMWGIPEQINEEDEQELDKELIENPLYKKMSDVELILRFFAFRHLDKWEKMTLERFLDYFLKKGNLFDENVIKQYEKLFKETIQFVYEVLGENAFCLYRVRNEDWKWYDRPTKVVFDPIMHVFSQNLENKDILISKKEEIQRDLKKFYMDNYNDFGGRNTGKTHVILRIEKMNTFIKRYLEAAE</sequence>
<dbReference type="InterPro" id="IPR036086">
    <property type="entry name" value="ParB/Sulfiredoxin_sf"/>
</dbReference>
<reference evidence="2 3" key="1">
    <citation type="submission" date="2017-02" db="EMBL/GenBank/DDBJ databases">
        <title>Bacillus pseudomycoides isolate FSL K6-0042.</title>
        <authorList>
            <person name="Kovac J."/>
        </authorList>
    </citation>
    <scope>NUCLEOTIDE SEQUENCE [LARGE SCALE GENOMIC DNA]</scope>
    <source>
        <strain evidence="2 3">FSL K6-0042</strain>
    </source>
</reference>
<feature type="domain" description="GmrSD restriction endonucleases N-terminal" evidence="1">
    <location>
        <begin position="34"/>
        <end position="182"/>
    </location>
</feature>
<evidence type="ECO:0000313" key="2">
    <source>
        <dbReference type="EMBL" id="OUM49463.1"/>
    </source>
</evidence>
<dbReference type="PANTHER" id="PTHR39639:SF1">
    <property type="entry name" value="DUF262 DOMAIN-CONTAINING PROTEIN"/>
    <property type="match status" value="1"/>
</dbReference>
<evidence type="ECO:0000259" key="1">
    <source>
        <dbReference type="Pfam" id="PF03235"/>
    </source>
</evidence>
<dbReference type="Proteomes" id="UP000195321">
    <property type="component" value="Unassembled WGS sequence"/>
</dbReference>
<accession>A0A1Y3MQQ7</accession>
<dbReference type="SUPFAM" id="SSF110849">
    <property type="entry name" value="ParB/Sulfiredoxin"/>
    <property type="match status" value="1"/>
</dbReference>
<protein>
    <recommendedName>
        <fullName evidence="1">GmrSD restriction endonucleases N-terminal domain-containing protein</fullName>
    </recommendedName>
</protein>
<organism evidence="2 3">
    <name type="scientific">Bacillus pseudomycoides</name>
    <dbReference type="NCBI Taxonomy" id="64104"/>
    <lineage>
        <taxon>Bacteria</taxon>
        <taxon>Bacillati</taxon>
        <taxon>Bacillota</taxon>
        <taxon>Bacilli</taxon>
        <taxon>Bacillales</taxon>
        <taxon>Bacillaceae</taxon>
        <taxon>Bacillus</taxon>
        <taxon>Bacillus cereus group</taxon>
    </lineage>
</organism>